<dbReference type="InterPro" id="IPR029510">
    <property type="entry name" value="Ald_DH_CS_GLU"/>
</dbReference>
<evidence type="ECO:0000256" key="1">
    <source>
        <dbReference type="ARBA" id="ARBA00009986"/>
    </source>
</evidence>
<organism evidence="8 9">
    <name type="scientific">Cercophora samala</name>
    <dbReference type="NCBI Taxonomy" id="330535"/>
    <lineage>
        <taxon>Eukaryota</taxon>
        <taxon>Fungi</taxon>
        <taxon>Dikarya</taxon>
        <taxon>Ascomycota</taxon>
        <taxon>Pezizomycotina</taxon>
        <taxon>Sordariomycetes</taxon>
        <taxon>Sordariomycetidae</taxon>
        <taxon>Sordariales</taxon>
        <taxon>Lasiosphaeriaceae</taxon>
        <taxon>Cercophora</taxon>
    </lineage>
</organism>
<dbReference type="Gene3D" id="3.40.605.10">
    <property type="entry name" value="Aldehyde Dehydrogenase, Chain A, domain 1"/>
    <property type="match status" value="1"/>
</dbReference>
<dbReference type="FunFam" id="3.40.309.10:FF:000009">
    <property type="entry name" value="Aldehyde dehydrogenase A"/>
    <property type="match status" value="1"/>
</dbReference>
<dbReference type="EMBL" id="JAULSY010000035">
    <property type="protein sequence ID" value="KAK0670117.1"/>
    <property type="molecule type" value="Genomic_DNA"/>
</dbReference>
<keyword evidence="2 6" id="KW-0560">Oxidoreductase</keyword>
<dbReference type="InterPro" id="IPR016162">
    <property type="entry name" value="Ald_DH_N"/>
</dbReference>
<comment type="caution">
    <text evidence="8">The sequence shown here is derived from an EMBL/GenBank/DDBJ whole genome shotgun (WGS) entry which is preliminary data.</text>
</comment>
<dbReference type="PROSITE" id="PS00687">
    <property type="entry name" value="ALDEHYDE_DEHYDR_GLU"/>
    <property type="match status" value="1"/>
</dbReference>
<name>A0AA40DB38_9PEZI</name>
<evidence type="ECO:0000256" key="2">
    <source>
        <dbReference type="ARBA" id="ARBA00023002"/>
    </source>
</evidence>
<dbReference type="FunFam" id="3.40.605.10:FF:000007">
    <property type="entry name" value="NAD/NADP-dependent betaine aldehyde dehydrogenase"/>
    <property type="match status" value="1"/>
</dbReference>
<dbReference type="Gene3D" id="3.40.309.10">
    <property type="entry name" value="Aldehyde Dehydrogenase, Chain A, domain 2"/>
    <property type="match status" value="1"/>
</dbReference>
<feature type="active site" evidence="5">
    <location>
        <position position="253"/>
    </location>
</feature>
<evidence type="ECO:0000256" key="4">
    <source>
        <dbReference type="ARBA" id="ARBA00049194"/>
    </source>
</evidence>
<dbReference type="InterPro" id="IPR044086">
    <property type="entry name" value="LUC3-like"/>
</dbReference>
<evidence type="ECO:0000256" key="5">
    <source>
        <dbReference type="PROSITE-ProRule" id="PRU10007"/>
    </source>
</evidence>
<dbReference type="CDD" id="cd07106">
    <property type="entry name" value="ALDH_AldA-AAD23400"/>
    <property type="match status" value="1"/>
</dbReference>
<proteinExistence type="inferred from homology"/>
<dbReference type="InterPro" id="IPR016161">
    <property type="entry name" value="Ald_DH/histidinol_DH"/>
</dbReference>
<protein>
    <recommendedName>
        <fullName evidence="3">aldehyde dehydrogenase (NAD(+))</fullName>
        <ecNumber evidence="3">1.2.1.3</ecNumber>
    </recommendedName>
</protein>
<evidence type="ECO:0000259" key="7">
    <source>
        <dbReference type="Pfam" id="PF00171"/>
    </source>
</evidence>
<dbReference type="Pfam" id="PF00171">
    <property type="entry name" value="Aldedh"/>
    <property type="match status" value="1"/>
</dbReference>
<evidence type="ECO:0000313" key="9">
    <source>
        <dbReference type="Proteomes" id="UP001174997"/>
    </source>
</evidence>
<keyword evidence="9" id="KW-1185">Reference proteome</keyword>
<dbReference type="InterPro" id="IPR016163">
    <property type="entry name" value="Ald_DH_C"/>
</dbReference>
<dbReference type="PANTHER" id="PTHR11699">
    <property type="entry name" value="ALDEHYDE DEHYDROGENASE-RELATED"/>
    <property type="match status" value="1"/>
</dbReference>
<feature type="domain" description="Aldehyde dehydrogenase" evidence="7">
    <location>
        <begin position="28"/>
        <end position="477"/>
    </location>
</feature>
<dbReference type="AlphaFoldDB" id="A0AA40DB38"/>
<dbReference type="SUPFAM" id="SSF53720">
    <property type="entry name" value="ALDH-like"/>
    <property type="match status" value="1"/>
</dbReference>
<evidence type="ECO:0000313" key="8">
    <source>
        <dbReference type="EMBL" id="KAK0670117.1"/>
    </source>
</evidence>
<dbReference type="GO" id="GO:0004029">
    <property type="term" value="F:aldehyde dehydrogenase (NAD+) activity"/>
    <property type="evidence" value="ECO:0007669"/>
    <property type="project" value="UniProtKB-EC"/>
</dbReference>
<sequence>MGSTTDLHKVDFTSNFQNIINNALSSTPETRQAVDPSTEELLYHVPLSKQSDVDRAVSFAKAAFPAWKELSYDDRAGYLVRYAVAIEANLSGLQELLMKEAGKPVSNASGELAFAIAHVRETAKLRLEDDLIEDTEERKASVRYVPVGVGVGIVPWNYPVLLGLGKLGPALLTGNTFIWKPSPYSPYTALKLGEIAAQIFPPGVVQVLSGDESLGPLFTAHPEVAKISFTGSSATGKKVMAACASTLKRLTLELGGNDASIIYDDVDVAKVVQKIGPMAFMHSGQICMDIKRLYVHEKIYDEFLAAFVQVVKSFKVGGGGDPEAFLGPVQNKMQFEKVKDLYSEIGKQKWKVAAGGEPAACEGTRGFFLPPTIIDNPPDDSRIVVEEPFGPIMPVLKWSDEDEVVKRANNTNMGLGASVWSNDIEKAERLARRLEAGSTWVNSHFELSPYVPFGGHKWSGVGMDWGVVGLKGWCNTQASWVRKKF</sequence>
<evidence type="ECO:0000256" key="3">
    <source>
        <dbReference type="ARBA" id="ARBA00024226"/>
    </source>
</evidence>
<comment type="catalytic activity">
    <reaction evidence="4">
        <text>an aldehyde + NAD(+) + H2O = a carboxylate + NADH + 2 H(+)</text>
        <dbReference type="Rhea" id="RHEA:16185"/>
        <dbReference type="ChEBI" id="CHEBI:15377"/>
        <dbReference type="ChEBI" id="CHEBI:15378"/>
        <dbReference type="ChEBI" id="CHEBI:17478"/>
        <dbReference type="ChEBI" id="CHEBI:29067"/>
        <dbReference type="ChEBI" id="CHEBI:57540"/>
        <dbReference type="ChEBI" id="CHEBI:57945"/>
        <dbReference type="EC" id="1.2.1.3"/>
    </reaction>
</comment>
<dbReference type="InterPro" id="IPR015590">
    <property type="entry name" value="Aldehyde_DH_dom"/>
</dbReference>
<comment type="similarity">
    <text evidence="1 6">Belongs to the aldehyde dehydrogenase family.</text>
</comment>
<evidence type="ECO:0000256" key="6">
    <source>
        <dbReference type="RuleBase" id="RU003345"/>
    </source>
</evidence>
<accession>A0AA40DB38</accession>
<gene>
    <name evidence="8" type="ORF">QBC41DRAFT_248516</name>
</gene>
<dbReference type="Proteomes" id="UP001174997">
    <property type="component" value="Unassembled WGS sequence"/>
</dbReference>
<dbReference type="EC" id="1.2.1.3" evidence="3"/>
<reference evidence="8" key="1">
    <citation type="submission" date="2023-06" db="EMBL/GenBank/DDBJ databases">
        <title>Genome-scale phylogeny and comparative genomics of the fungal order Sordariales.</title>
        <authorList>
            <consortium name="Lawrence Berkeley National Laboratory"/>
            <person name="Hensen N."/>
            <person name="Bonometti L."/>
            <person name="Westerberg I."/>
            <person name="Brannstrom I.O."/>
            <person name="Guillou S."/>
            <person name="Cros-Aarteil S."/>
            <person name="Calhoun S."/>
            <person name="Haridas S."/>
            <person name="Kuo A."/>
            <person name="Mondo S."/>
            <person name="Pangilinan J."/>
            <person name="Riley R."/>
            <person name="Labutti K."/>
            <person name="Andreopoulos B."/>
            <person name="Lipzen A."/>
            <person name="Chen C."/>
            <person name="Yanf M."/>
            <person name="Daum C."/>
            <person name="Ng V."/>
            <person name="Clum A."/>
            <person name="Steindorff A."/>
            <person name="Ohm R."/>
            <person name="Martin F."/>
            <person name="Silar P."/>
            <person name="Natvig D."/>
            <person name="Lalanne C."/>
            <person name="Gautier V."/>
            <person name="Ament-Velasquez S.L."/>
            <person name="Kruys A."/>
            <person name="Hutchinson M.I."/>
            <person name="Powell A.J."/>
            <person name="Barry K."/>
            <person name="Miller A.N."/>
            <person name="Grigoriev I.V."/>
            <person name="Debuchy R."/>
            <person name="Gladieux P."/>
            <person name="Thoren M.H."/>
            <person name="Johannesson H."/>
        </authorList>
    </citation>
    <scope>NUCLEOTIDE SEQUENCE</scope>
    <source>
        <strain evidence="8">CBS 307.81</strain>
    </source>
</reference>